<evidence type="ECO:0000313" key="16">
    <source>
        <dbReference type="Proteomes" id="UP000182259"/>
    </source>
</evidence>
<proteinExistence type="inferred from homology"/>
<evidence type="ECO:0000256" key="8">
    <source>
        <dbReference type="ARBA" id="ARBA00023159"/>
    </source>
</evidence>
<dbReference type="InterPro" id="IPR000014">
    <property type="entry name" value="PAS"/>
</dbReference>
<dbReference type="Pfam" id="PF00172">
    <property type="entry name" value="Zn_clus"/>
    <property type="match status" value="1"/>
</dbReference>
<comment type="similarity">
    <text evidence="2">Belongs to the ERT1/acuK family.</text>
</comment>
<dbReference type="Proteomes" id="UP000182259">
    <property type="component" value="Chromosome I"/>
</dbReference>
<dbReference type="SMART" id="SM00066">
    <property type="entry name" value="GAL4"/>
    <property type="match status" value="1"/>
</dbReference>
<dbReference type="Pfam" id="PF24990">
    <property type="entry name" value="PAS_13"/>
    <property type="match status" value="1"/>
</dbReference>
<dbReference type="Gene3D" id="4.10.240.10">
    <property type="entry name" value="Zn(2)-C6 fungal-type DNA-binding domain"/>
    <property type="match status" value="1"/>
</dbReference>
<dbReference type="GO" id="GO:0009267">
    <property type="term" value="P:cellular response to starvation"/>
    <property type="evidence" value="ECO:0007669"/>
    <property type="project" value="TreeGrafter"/>
</dbReference>
<dbReference type="GO" id="GO:0000977">
    <property type="term" value="F:RNA polymerase II transcription regulatory region sequence-specific DNA binding"/>
    <property type="evidence" value="ECO:0007669"/>
    <property type="project" value="TreeGrafter"/>
</dbReference>
<evidence type="ECO:0000256" key="2">
    <source>
        <dbReference type="ARBA" id="ARBA00010855"/>
    </source>
</evidence>
<dbReference type="PROSITE" id="PS50048">
    <property type="entry name" value="ZN2_CY6_FUNGAL_2"/>
    <property type="match status" value="1"/>
</dbReference>
<dbReference type="InterPro" id="IPR036864">
    <property type="entry name" value="Zn2-C6_fun-type_DNA-bd_sf"/>
</dbReference>
<dbReference type="CDD" id="cd00067">
    <property type="entry name" value="GAL4"/>
    <property type="match status" value="1"/>
</dbReference>
<dbReference type="InterPro" id="IPR050335">
    <property type="entry name" value="ERT1_acuK_gluconeogen_tf"/>
</dbReference>
<keyword evidence="9" id="KW-0804">Transcription</keyword>
<dbReference type="GO" id="GO:0006094">
    <property type="term" value="P:gluconeogenesis"/>
    <property type="evidence" value="ECO:0007669"/>
    <property type="project" value="UniProtKB-KW"/>
</dbReference>
<evidence type="ECO:0000256" key="3">
    <source>
        <dbReference type="ARBA" id="ARBA00022432"/>
    </source>
</evidence>
<dbReference type="GO" id="GO:0000981">
    <property type="term" value="F:DNA-binding transcription factor activity, RNA polymerase II-specific"/>
    <property type="evidence" value="ECO:0007669"/>
    <property type="project" value="InterPro"/>
</dbReference>
<dbReference type="EMBL" id="LT635764">
    <property type="protein sequence ID" value="SGZ48919.1"/>
    <property type="molecule type" value="Genomic_DNA"/>
</dbReference>
<accession>A0A1L0BF70</accession>
<keyword evidence="4" id="KW-0479">Metal-binding</keyword>
<comment type="subcellular location">
    <subcellularLocation>
        <location evidence="1">Nucleus</location>
    </subcellularLocation>
</comment>
<evidence type="ECO:0000256" key="10">
    <source>
        <dbReference type="ARBA" id="ARBA00023242"/>
    </source>
</evidence>
<evidence type="ECO:0000256" key="12">
    <source>
        <dbReference type="ARBA" id="ARBA00040903"/>
    </source>
</evidence>
<dbReference type="AlphaFoldDB" id="A0A1L0BF70"/>
<dbReference type="GO" id="GO:0005634">
    <property type="term" value="C:nucleus"/>
    <property type="evidence" value="ECO:0007669"/>
    <property type="project" value="UniProtKB-SubCell"/>
</dbReference>
<evidence type="ECO:0000256" key="5">
    <source>
        <dbReference type="ARBA" id="ARBA00022833"/>
    </source>
</evidence>
<keyword evidence="10" id="KW-0539">Nucleus</keyword>
<reference evidence="16" key="1">
    <citation type="submission" date="2016-10" db="EMBL/GenBank/DDBJ databases">
        <authorList>
            <person name="Geijer C."/>
            <person name="Jareborg N."/>
            <person name="Dainat J."/>
        </authorList>
    </citation>
    <scope>NUCLEOTIDE SEQUENCE [LARGE SCALE GENOMIC DNA]</scope>
    <source>
        <strain evidence="16">PYCC 4715</strain>
    </source>
</reference>
<keyword evidence="7" id="KW-0238">DNA-binding</keyword>
<evidence type="ECO:0000256" key="9">
    <source>
        <dbReference type="ARBA" id="ARBA00023163"/>
    </source>
</evidence>
<evidence type="ECO:0000259" key="14">
    <source>
        <dbReference type="PROSITE" id="PS50112"/>
    </source>
</evidence>
<feature type="domain" description="Zn(2)-C6 fungal-type" evidence="13">
    <location>
        <begin position="18"/>
        <end position="47"/>
    </location>
</feature>
<evidence type="ECO:0000256" key="11">
    <source>
        <dbReference type="ARBA" id="ARBA00037475"/>
    </source>
</evidence>
<keyword evidence="6" id="KW-0805">Transcription regulation</keyword>
<feature type="domain" description="PAS" evidence="14">
    <location>
        <begin position="403"/>
        <end position="476"/>
    </location>
</feature>
<evidence type="ECO:0000313" key="15">
    <source>
        <dbReference type="EMBL" id="SGZ48919.1"/>
    </source>
</evidence>
<sequence length="523" mass="58324">MNAETTLAKPKRKKISRACNHCHKAHITCDTSRPCQRCVQRGLLDTCEDAPRKRKKYLADVPTSLISHQGSDDSAPMSKIPSQNPALMHNPIYQATMLNHSALLPSYPVHKPSNLARTSTVAGVKQEGESTSLFSNQNFDVGDSYYQNTNGNNQGIANRDEKGRKRTNFLSSAADLEYSTLSSILQDNFMALPNNLATSTEGTPNSVNLSPALSPHNLGGLHKVTSPSWLSNSFSAGQQEPQQHHVEARAEFNGHHDVLKYDNRINQYFLGSTSPSVPRTCFPEVIQAIESAKQADPAAFFAQNKVLTLSFTLGISPEEQAGIAGDDHLQFKEPEEIYAKITHPFSYTPGFHKLIAYLRNRFPKDMLVKMAKSMAVYRPSFIACTNSLREADLIFMEQCFQRTLLTYDKFLKVSGTPTIVWRRTGEIAYVGTEFTVLTGWTQEQLMGAKPMFIVEVLDDKSVVEYFELFSKIAFGDFLGATMTECTLLTPKKDVKIRAGCMWTLKRDVFGIPMMIIGNFLPIL</sequence>
<gene>
    <name evidence="15" type="ORF">SAMEA4029009_CIC11G00000002216</name>
</gene>
<keyword evidence="8" id="KW-0010">Activator</keyword>
<dbReference type="PROSITE" id="PS00463">
    <property type="entry name" value="ZN2_CY6_FUNGAL_1"/>
    <property type="match status" value="1"/>
</dbReference>
<evidence type="ECO:0000256" key="4">
    <source>
        <dbReference type="ARBA" id="ARBA00022723"/>
    </source>
</evidence>
<evidence type="ECO:0000256" key="6">
    <source>
        <dbReference type="ARBA" id="ARBA00023015"/>
    </source>
</evidence>
<evidence type="ECO:0000256" key="7">
    <source>
        <dbReference type="ARBA" id="ARBA00023125"/>
    </source>
</evidence>
<dbReference type="PANTHER" id="PTHR47659">
    <property type="entry name" value="ZN(II)2CYS6 TRANSCRIPTION FACTOR (EUROFUNG)-RELATED"/>
    <property type="match status" value="1"/>
</dbReference>
<keyword evidence="3" id="KW-0312">Gluconeogenesis</keyword>
<keyword evidence="5" id="KW-0862">Zinc</keyword>
<dbReference type="InterPro" id="IPR056751">
    <property type="entry name" value="PAS_13"/>
</dbReference>
<protein>
    <recommendedName>
        <fullName evidence="12">Transcription activator of gluconeogenesis ERT1</fullName>
    </recommendedName>
</protein>
<dbReference type="PANTHER" id="PTHR47659:SF1">
    <property type="entry name" value="TRANSCRIPTION ACTIVATOR OF GLUCONEOGENESIS ERT1"/>
    <property type="match status" value="1"/>
</dbReference>
<evidence type="ECO:0000259" key="13">
    <source>
        <dbReference type="PROSITE" id="PS50048"/>
    </source>
</evidence>
<dbReference type="InterPro" id="IPR001138">
    <property type="entry name" value="Zn2Cys6_DnaBD"/>
</dbReference>
<evidence type="ECO:0000256" key="1">
    <source>
        <dbReference type="ARBA" id="ARBA00004123"/>
    </source>
</evidence>
<dbReference type="GO" id="GO:0008270">
    <property type="term" value="F:zinc ion binding"/>
    <property type="evidence" value="ECO:0007669"/>
    <property type="project" value="InterPro"/>
</dbReference>
<dbReference type="SUPFAM" id="SSF57701">
    <property type="entry name" value="Zn2/Cys6 DNA-binding domain"/>
    <property type="match status" value="1"/>
</dbReference>
<name>A0A1L0BF70_9ASCO</name>
<organism evidence="15 16">
    <name type="scientific">Sungouiella intermedia</name>
    <dbReference type="NCBI Taxonomy" id="45354"/>
    <lineage>
        <taxon>Eukaryota</taxon>
        <taxon>Fungi</taxon>
        <taxon>Dikarya</taxon>
        <taxon>Ascomycota</taxon>
        <taxon>Saccharomycotina</taxon>
        <taxon>Pichiomycetes</taxon>
        <taxon>Metschnikowiaceae</taxon>
        <taxon>Sungouiella</taxon>
    </lineage>
</organism>
<dbReference type="CDD" id="cd00130">
    <property type="entry name" value="PAS"/>
    <property type="match status" value="1"/>
</dbReference>
<comment type="function">
    <text evidence="11">Transcription factor which regulates nonfermentable carbon utilization. Activator of gluconeogenetic genes.</text>
</comment>
<dbReference type="PROSITE" id="PS50112">
    <property type="entry name" value="PAS"/>
    <property type="match status" value="1"/>
</dbReference>